<name>A0AAN6TC29_9PEZI</name>
<dbReference type="InterPro" id="IPR025337">
    <property type="entry name" value="Questin_oxidase-like"/>
</dbReference>
<dbReference type="PANTHER" id="PTHR35870">
    <property type="entry name" value="PROTEIN, PUTATIVE (AFU_ORTHOLOGUE AFUA_5G03330)-RELATED"/>
    <property type="match status" value="1"/>
</dbReference>
<evidence type="ECO:0000256" key="1">
    <source>
        <dbReference type="ARBA" id="ARBA00023002"/>
    </source>
</evidence>
<reference evidence="2" key="2">
    <citation type="submission" date="2023-05" db="EMBL/GenBank/DDBJ databases">
        <authorList>
            <consortium name="Lawrence Berkeley National Laboratory"/>
            <person name="Steindorff A."/>
            <person name="Hensen N."/>
            <person name="Bonometti L."/>
            <person name="Westerberg I."/>
            <person name="Brannstrom I.O."/>
            <person name="Guillou S."/>
            <person name="Cros-Aarteil S."/>
            <person name="Calhoun S."/>
            <person name="Haridas S."/>
            <person name="Kuo A."/>
            <person name="Mondo S."/>
            <person name="Pangilinan J."/>
            <person name="Riley R."/>
            <person name="Labutti K."/>
            <person name="Andreopoulos B."/>
            <person name="Lipzen A."/>
            <person name="Chen C."/>
            <person name="Yanf M."/>
            <person name="Daum C."/>
            <person name="Ng V."/>
            <person name="Clum A."/>
            <person name="Ohm R."/>
            <person name="Martin F."/>
            <person name="Silar P."/>
            <person name="Natvig D."/>
            <person name="Lalanne C."/>
            <person name="Gautier V."/>
            <person name="Ament-Velasquez S.L."/>
            <person name="Kruys A."/>
            <person name="Hutchinson M.I."/>
            <person name="Powell A.J."/>
            <person name="Barry K."/>
            <person name="Miller A.N."/>
            <person name="Grigoriev I.V."/>
            <person name="Debuchy R."/>
            <person name="Gladieux P."/>
            <person name="Thoren M.H."/>
            <person name="Johannesson H."/>
        </authorList>
    </citation>
    <scope>NUCLEOTIDE SEQUENCE</scope>
    <source>
        <strain evidence="2">CBS 508.74</strain>
    </source>
</reference>
<dbReference type="AlphaFoldDB" id="A0AAN6TC29"/>
<dbReference type="Pfam" id="PF14027">
    <property type="entry name" value="Questin_oxidase"/>
    <property type="match status" value="1"/>
</dbReference>
<dbReference type="GeneID" id="89932757"/>
<keyword evidence="3" id="KW-1185">Reference proteome</keyword>
<evidence type="ECO:0000313" key="3">
    <source>
        <dbReference type="Proteomes" id="UP001302812"/>
    </source>
</evidence>
<comment type="caution">
    <text evidence="2">The sequence shown here is derived from an EMBL/GenBank/DDBJ whole genome shotgun (WGS) entry which is preliminary data.</text>
</comment>
<proteinExistence type="predicted"/>
<gene>
    <name evidence="2" type="ORF">N656DRAFT_143983</name>
</gene>
<dbReference type="GO" id="GO:0016491">
    <property type="term" value="F:oxidoreductase activity"/>
    <property type="evidence" value="ECO:0007669"/>
    <property type="project" value="UniProtKB-KW"/>
</dbReference>
<protein>
    <submittedName>
        <fullName evidence="2">Uncharacterized protein</fullName>
    </submittedName>
</protein>
<evidence type="ECO:0000313" key="2">
    <source>
        <dbReference type="EMBL" id="KAK4111619.1"/>
    </source>
</evidence>
<organism evidence="2 3">
    <name type="scientific">Canariomyces notabilis</name>
    <dbReference type="NCBI Taxonomy" id="2074819"/>
    <lineage>
        <taxon>Eukaryota</taxon>
        <taxon>Fungi</taxon>
        <taxon>Dikarya</taxon>
        <taxon>Ascomycota</taxon>
        <taxon>Pezizomycotina</taxon>
        <taxon>Sordariomycetes</taxon>
        <taxon>Sordariomycetidae</taxon>
        <taxon>Sordariales</taxon>
        <taxon>Chaetomiaceae</taxon>
        <taxon>Canariomyces</taxon>
    </lineage>
</organism>
<dbReference type="PANTHER" id="PTHR35870:SF6">
    <property type="entry name" value="MGS207 PROTEIN"/>
    <property type="match status" value="1"/>
</dbReference>
<dbReference type="Proteomes" id="UP001302812">
    <property type="component" value="Unassembled WGS sequence"/>
</dbReference>
<accession>A0AAN6TC29</accession>
<sequence length="428" mass="47671">MNRTPIASMICVLTSYFLRRSWERGAGLRMVEQASRGVFDGLLAKSHVQHALVQPDGRHNDIPTVVATILLLNGTPNHLQTAYDSRTDGLAPWSPSPRSITDEEAKMRFLGDTRFQRAFMTYFSLDNGRFAGDSKALAVFHLFTGAKPLIYGLFSGVGRPLTLLSDGIELRAAVLIVESLTLSAVDWLEPIYDLLTDPRLESPPSELLSPDDILDRVAYDGRFSGVMKAGPGFHGVARVLSNPSARAAVVEYVQQLECRDMTVLLQKLSNLAVVLLCATHKPGKPAFDYYLAHISTCVNNTRVIFENLLEERSHKRLLIRGIWLLIILTYITQLRPIIDTSLLTAIEEPGGDMSWDSIHQEFHSQGISGGKYNDPVFLRTLRSLWELEKAYGPIHGSPYLQAARKMVSQWDGWTGIGADREAVLNIRL</sequence>
<keyword evidence="1" id="KW-0560">Oxidoreductase</keyword>
<reference evidence="2" key="1">
    <citation type="journal article" date="2023" name="Mol. Phylogenet. Evol.">
        <title>Genome-scale phylogeny and comparative genomics of the fungal order Sordariales.</title>
        <authorList>
            <person name="Hensen N."/>
            <person name="Bonometti L."/>
            <person name="Westerberg I."/>
            <person name="Brannstrom I.O."/>
            <person name="Guillou S."/>
            <person name="Cros-Aarteil S."/>
            <person name="Calhoun S."/>
            <person name="Haridas S."/>
            <person name="Kuo A."/>
            <person name="Mondo S."/>
            <person name="Pangilinan J."/>
            <person name="Riley R."/>
            <person name="LaButti K."/>
            <person name="Andreopoulos B."/>
            <person name="Lipzen A."/>
            <person name="Chen C."/>
            <person name="Yan M."/>
            <person name="Daum C."/>
            <person name="Ng V."/>
            <person name="Clum A."/>
            <person name="Steindorff A."/>
            <person name="Ohm R.A."/>
            <person name="Martin F."/>
            <person name="Silar P."/>
            <person name="Natvig D.O."/>
            <person name="Lalanne C."/>
            <person name="Gautier V."/>
            <person name="Ament-Velasquez S.L."/>
            <person name="Kruys A."/>
            <person name="Hutchinson M.I."/>
            <person name="Powell A.J."/>
            <person name="Barry K."/>
            <person name="Miller A.N."/>
            <person name="Grigoriev I.V."/>
            <person name="Debuchy R."/>
            <person name="Gladieux P."/>
            <person name="Hiltunen Thoren M."/>
            <person name="Johannesson H."/>
        </authorList>
    </citation>
    <scope>NUCLEOTIDE SEQUENCE</scope>
    <source>
        <strain evidence="2">CBS 508.74</strain>
    </source>
</reference>
<dbReference type="EMBL" id="MU853345">
    <property type="protein sequence ID" value="KAK4111619.1"/>
    <property type="molecule type" value="Genomic_DNA"/>
</dbReference>
<dbReference type="RefSeq" id="XP_064669189.1">
    <property type="nucleotide sequence ID" value="XM_064808634.1"/>
</dbReference>